<dbReference type="Gene3D" id="1.10.750.20">
    <property type="entry name" value="SOCS box"/>
    <property type="match status" value="1"/>
</dbReference>
<dbReference type="OrthoDB" id="10257972at2759"/>
<protein>
    <submittedName>
        <fullName evidence="2">-L-isoaspartate O-methyltransferase domain-containing 2-like</fullName>
    </submittedName>
</protein>
<dbReference type="PANTHER" id="PTHR11579">
    <property type="entry name" value="PROTEIN-L-ISOASPARTATE O-METHYLTRANSFERASE"/>
    <property type="match status" value="1"/>
</dbReference>
<dbReference type="Pfam" id="PF07525">
    <property type="entry name" value="SOCS_box"/>
    <property type="match status" value="1"/>
</dbReference>
<evidence type="ECO:0000313" key="2">
    <source>
        <dbReference type="EMBL" id="CAB3979964.1"/>
    </source>
</evidence>
<organism evidence="2 3">
    <name type="scientific">Paramuricea clavata</name>
    <name type="common">Red gorgonian</name>
    <name type="synonym">Violescent sea-whip</name>
    <dbReference type="NCBI Taxonomy" id="317549"/>
    <lineage>
        <taxon>Eukaryota</taxon>
        <taxon>Metazoa</taxon>
        <taxon>Cnidaria</taxon>
        <taxon>Anthozoa</taxon>
        <taxon>Octocorallia</taxon>
        <taxon>Malacalcyonacea</taxon>
        <taxon>Plexauridae</taxon>
        <taxon>Paramuricea</taxon>
    </lineage>
</organism>
<dbReference type="Pfam" id="PF01135">
    <property type="entry name" value="PCMT"/>
    <property type="match status" value="1"/>
</dbReference>
<dbReference type="AlphaFoldDB" id="A0A6S7FJS0"/>
<dbReference type="SMART" id="SM00969">
    <property type="entry name" value="SOCS_box"/>
    <property type="match status" value="1"/>
</dbReference>
<dbReference type="GO" id="GO:0035556">
    <property type="term" value="P:intracellular signal transduction"/>
    <property type="evidence" value="ECO:0007669"/>
    <property type="project" value="InterPro"/>
</dbReference>
<reference evidence="2" key="1">
    <citation type="submission" date="2020-04" db="EMBL/GenBank/DDBJ databases">
        <authorList>
            <person name="Alioto T."/>
            <person name="Alioto T."/>
            <person name="Gomez Garrido J."/>
        </authorList>
    </citation>
    <scope>NUCLEOTIDE SEQUENCE</scope>
    <source>
        <strain evidence="2">A484AB</strain>
    </source>
</reference>
<evidence type="ECO:0000313" key="3">
    <source>
        <dbReference type="Proteomes" id="UP001152795"/>
    </source>
</evidence>
<name>A0A6S7FJS0_PARCT</name>
<dbReference type="SUPFAM" id="SSF53335">
    <property type="entry name" value="S-adenosyl-L-methionine-dependent methyltransferases"/>
    <property type="match status" value="1"/>
</dbReference>
<sequence length="280" mass="31063">MGGAVSHGVDNNDLIDKLCEAGYIRSPEVTFALRAVDRALYFPAGRENLAYRDLAYKNGDIHLSAPCIYCEVLEGLELREGLSFLNIGSGTGYLSTVVGLILSANGTNQGIEICNNLVEFAQNKMQLFLEKSMPNIFGVEFCDPVFVSGNGLCLNPYYRQYDRVYCGAAVSSEYGDYMKTLVKIGGILIMPFDDKLLKICKISEVDYEETTLLPVSFAPLILPGKEHKMQSIDLIASNPRTLQSQCRTSIRQLLGAKNLQNVVNLKLPLPKPILRYLLYQ</sequence>
<dbReference type="GO" id="GO:0004719">
    <property type="term" value="F:protein-L-isoaspartate (D-aspartate) O-methyltransferase activity"/>
    <property type="evidence" value="ECO:0007669"/>
    <property type="project" value="InterPro"/>
</dbReference>
<gene>
    <name evidence="2" type="ORF">PACLA_8A023020</name>
</gene>
<keyword evidence="3" id="KW-1185">Reference proteome</keyword>
<comment type="caution">
    <text evidence="2">The sequence shown here is derived from an EMBL/GenBank/DDBJ whole genome shotgun (WGS) entry which is preliminary data.</text>
</comment>
<dbReference type="PROSITE" id="PS50225">
    <property type="entry name" value="SOCS"/>
    <property type="match status" value="1"/>
</dbReference>
<dbReference type="InterPro" id="IPR000682">
    <property type="entry name" value="PCMT"/>
</dbReference>
<dbReference type="Proteomes" id="UP001152795">
    <property type="component" value="Unassembled WGS sequence"/>
</dbReference>
<dbReference type="CDD" id="cd03587">
    <property type="entry name" value="SOCS"/>
    <property type="match status" value="1"/>
</dbReference>
<proteinExistence type="inferred from homology"/>
<accession>A0A6S7FJS0</accession>
<evidence type="ECO:0000256" key="1">
    <source>
        <dbReference type="ARBA" id="ARBA00005369"/>
    </source>
</evidence>
<dbReference type="SUPFAM" id="SSF158235">
    <property type="entry name" value="SOCS box-like"/>
    <property type="match status" value="1"/>
</dbReference>
<dbReference type="PANTHER" id="PTHR11579:SF9">
    <property type="entry name" value="PROTEIN-L-ISOASPARTATE O-METHYLTRANSFERASE"/>
    <property type="match status" value="1"/>
</dbReference>
<dbReference type="Gene3D" id="3.40.50.150">
    <property type="entry name" value="Vaccinia Virus protein VP39"/>
    <property type="match status" value="1"/>
</dbReference>
<dbReference type="InterPro" id="IPR036036">
    <property type="entry name" value="SOCS_box-like_dom_sf"/>
</dbReference>
<dbReference type="EMBL" id="CACRXK020000245">
    <property type="protein sequence ID" value="CAB3979964.1"/>
    <property type="molecule type" value="Genomic_DNA"/>
</dbReference>
<comment type="similarity">
    <text evidence="1">Belongs to the methyltransferase superfamily. L-isoaspartyl/D-aspartyl protein methyltransferase family.</text>
</comment>
<dbReference type="GO" id="GO:0005737">
    <property type="term" value="C:cytoplasm"/>
    <property type="evidence" value="ECO:0007669"/>
    <property type="project" value="TreeGrafter"/>
</dbReference>
<dbReference type="InterPro" id="IPR029063">
    <property type="entry name" value="SAM-dependent_MTases_sf"/>
</dbReference>
<dbReference type="InterPro" id="IPR001496">
    <property type="entry name" value="SOCS_box"/>
</dbReference>